<keyword evidence="5 8" id="KW-1133">Transmembrane helix</keyword>
<evidence type="ECO:0000256" key="5">
    <source>
        <dbReference type="ARBA" id="ARBA00022989"/>
    </source>
</evidence>
<evidence type="ECO:0000256" key="1">
    <source>
        <dbReference type="ARBA" id="ARBA00004141"/>
    </source>
</evidence>
<dbReference type="EMBL" id="CH991593">
    <property type="protein sequence ID" value="EDQ84230.1"/>
    <property type="molecule type" value="Genomic_DNA"/>
</dbReference>
<comment type="subcellular location">
    <subcellularLocation>
        <location evidence="1">Membrane</location>
        <topology evidence="1">Multi-pass membrane protein</topology>
    </subcellularLocation>
</comment>
<evidence type="ECO:0000256" key="6">
    <source>
        <dbReference type="ARBA" id="ARBA00023136"/>
    </source>
</evidence>
<dbReference type="Pfam" id="PF01956">
    <property type="entry name" value="EMC3_TMCO1"/>
    <property type="match status" value="1"/>
</dbReference>
<dbReference type="STRING" id="81824.A9VE14"/>
<dbReference type="GeneID" id="5896224"/>
<keyword evidence="6 8" id="KW-0472">Membrane</keyword>
<accession>A9VE14</accession>
<dbReference type="AlphaFoldDB" id="A9VE14"/>
<dbReference type="InterPro" id="IPR008568">
    <property type="entry name" value="EMC3"/>
</dbReference>
<dbReference type="GO" id="GO:0072546">
    <property type="term" value="C:EMC complex"/>
    <property type="evidence" value="ECO:0000318"/>
    <property type="project" value="GO_Central"/>
</dbReference>
<protein>
    <recommendedName>
        <fullName evidence="3 7">ER membrane protein complex subunit 3</fullName>
    </recommendedName>
</protein>
<evidence type="ECO:0000313" key="10">
    <source>
        <dbReference type="Proteomes" id="UP000001357"/>
    </source>
</evidence>
<reference evidence="9 10" key="1">
    <citation type="journal article" date="2008" name="Nature">
        <title>The genome of the choanoflagellate Monosiga brevicollis and the origin of metazoans.</title>
        <authorList>
            <consortium name="JGI Sequencing"/>
            <person name="King N."/>
            <person name="Westbrook M.J."/>
            <person name="Young S.L."/>
            <person name="Kuo A."/>
            <person name="Abedin M."/>
            <person name="Chapman J."/>
            <person name="Fairclough S."/>
            <person name="Hellsten U."/>
            <person name="Isogai Y."/>
            <person name="Letunic I."/>
            <person name="Marr M."/>
            <person name="Pincus D."/>
            <person name="Putnam N."/>
            <person name="Rokas A."/>
            <person name="Wright K.J."/>
            <person name="Zuzow R."/>
            <person name="Dirks W."/>
            <person name="Good M."/>
            <person name="Goodstein D."/>
            <person name="Lemons D."/>
            <person name="Li W."/>
            <person name="Lyons J.B."/>
            <person name="Morris A."/>
            <person name="Nichols S."/>
            <person name="Richter D.J."/>
            <person name="Salamov A."/>
            <person name="Bork P."/>
            <person name="Lim W.A."/>
            <person name="Manning G."/>
            <person name="Miller W.T."/>
            <person name="McGinnis W."/>
            <person name="Shapiro H."/>
            <person name="Tjian R."/>
            <person name="Grigoriev I.V."/>
            <person name="Rokhsar D."/>
        </authorList>
    </citation>
    <scope>NUCLEOTIDE SEQUENCE [LARGE SCALE GENOMIC DNA]</scope>
    <source>
        <strain evidence="10">MX1 / ATCC 50154</strain>
    </source>
</reference>
<name>A9VE14_MONBE</name>
<sequence>MASEDLLLDPAIRLWVVFPIIIIAYCIGLCRHYASVLVGSQPEAKPEALKEANVLERSARLRINGQYIPRHAFLARKQYFNGDKTGILSKAKSENENKQPVNPMQDPSMMTDMMKKQMINMVPMVVIGGLINWVFSGFVIIRVPFPLTIAFKPMLQRGIELTTLSASWVSSMSFYFTCVFGLSAVYTLALGSNNEADQSAMMQQQMAMTKTPQQPGQAYKAEWEALQVMRHDWALHSQQHLGSDVVDVRHDLAGVEQDLIRAWA</sequence>
<dbReference type="InterPro" id="IPR002809">
    <property type="entry name" value="EMC3/TMCO1"/>
</dbReference>
<evidence type="ECO:0000256" key="3">
    <source>
        <dbReference type="ARBA" id="ARBA00020822"/>
    </source>
</evidence>
<dbReference type="OMA" id="KDMDPRW"/>
<feature type="transmembrane region" description="Helical" evidence="8">
    <location>
        <begin position="12"/>
        <end position="30"/>
    </location>
</feature>
<dbReference type="RefSeq" id="XP_001750954.1">
    <property type="nucleotide sequence ID" value="XM_001750902.1"/>
</dbReference>
<dbReference type="FunCoup" id="A9VE14">
    <property type="interactions" value="846"/>
</dbReference>
<keyword evidence="10" id="KW-1185">Reference proteome</keyword>
<evidence type="ECO:0000313" key="9">
    <source>
        <dbReference type="EMBL" id="EDQ84230.1"/>
    </source>
</evidence>
<dbReference type="InParanoid" id="A9VE14"/>
<dbReference type="PANTHER" id="PTHR13116">
    <property type="entry name" value="ER MEMBRANE PROTEIN COMPLEX SUBUNIT 3"/>
    <property type="match status" value="1"/>
</dbReference>
<organism evidence="9 10">
    <name type="scientific">Monosiga brevicollis</name>
    <name type="common">Choanoflagellate</name>
    <dbReference type="NCBI Taxonomy" id="81824"/>
    <lineage>
        <taxon>Eukaryota</taxon>
        <taxon>Choanoflagellata</taxon>
        <taxon>Craspedida</taxon>
        <taxon>Salpingoecidae</taxon>
        <taxon>Monosiga</taxon>
    </lineage>
</organism>
<evidence type="ECO:0000256" key="4">
    <source>
        <dbReference type="ARBA" id="ARBA00022692"/>
    </source>
</evidence>
<gene>
    <name evidence="9" type="ORF">MONBRDRAFT_39355</name>
</gene>
<comment type="similarity">
    <text evidence="2 7">Belongs to the EMC3 family.</text>
</comment>
<proteinExistence type="inferred from homology"/>
<dbReference type="KEGG" id="mbr:MONBRDRAFT_39355"/>
<dbReference type="Proteomes" id="UP000001357">
    <property type="component" value="Unassembled WGS sequence"/>
</dbReference>
<feature type="transmembrane region" description="Helical" evidence="8">
    <location>
        <begin position="118"/>
        <end position="145"/>
    </location>
</feature>
<feature type="transmembrane region" description="Helical" evidence="8">
    <location>
        <begin position="165"/>
        <end position="189"/>
    </location>
</feature>
<dbReference type="SMART" id="SM01415">
    <property type="entry name" value="DUF106"/>
    <property type="match status" value="1"/>
</dbReference>
<evidence type="ECO:0000256" key="7">
    <source>
        <dbReference type="PIRNR" id="PIRNR010045"/>
    </source>
</evidence>
<evidence type="ECO:0000256" key="8">
    <source>
        <dbReference type="SAM" id="Phobius"/>
    </source>
</evidence>
<dbReference type="PANTHER" id="PTHR13116:SF5">
    <property type="entry name" value="ER MEMBRANE PROTEIN COMPLEX SUBUNIT 3"/>
    <property type="match status" value="1"/>
</dbReference>
<keyword evidence="4 8" id="KW-0812">Transmembrane</keyword>
<evidence type="ECO:0000256" key="2">
    <source>
        <dbReference type="ARBA" id="ARBA00005376"/>
    </source>
</evidence>
<dbReference type="eggNOG" id="KOG3188">
    <property type="taxonomic scope" value="Eukaryota"/>
</dbReference>
<dbReference type="PIRSF" id="PIRSF010045">
    <property type="entry name" value="DUF850_TM_euk"/>
    <property type="match status" value="1"/>
</dbReference>